<evidence type="ECO:0000313" key="14">
    <source>
        <dbReference type="EMBL" id="MFB9325437.1"/>
    </source>
</evidence>
<protein>
    <recommendedName>
        <fullName evidence="5 11">2-dehydropantoate 2-reductase</fullName>
        <ecNumber evidence="4 11">1.1.1.169</ecNumber>
    </recommendedName>
    <alternativeName>
        <fullName evidence="9 11">Ketopantoate reductase</fullName>
    </alternativeName>
</protein>
<evidence type="ECO:0000256" key="6">
    <source>
        <dbReference type="ARBA" id="ARBA00022655"/>
    </source>
</evidence>
<reference evidence="14 15" key="1">
    <citation type="submission" date="2024-09" db="EMBL/GenBank/DDBJ databases">
        <authorList>
            <person name="Sun Q."/>
            <person name="Mori K."/>
        </authorList>
    </citation>
    <scope>NUCLEOTIDE SEQUENCE [LARGE SCALE GENOMIC DNA]</scope>
    <source>
        <strain evidence="14 15">TISTR 2452</strain>
    </source>
</reference>
<evidence type="ECO:0000256" key="2">
    <source>
        <dbReference type="ARBA" id="ARBA00004994"/>
    </source>
</evidence>
<evidence type="ECO:0000313" key="15">
    <source>
        <dbReference type="Proteomes" id="UP001589747"/>
    </source>
</evidence>
<evidence type="ECO:0000256" key="8">
    <source>
        <dbReference type="ARBA" id="ARBA00023002"/>
    </source>
</evidence>
<dbReference type="InterPro" id="IPR013332">
    <property type="entry name" value="KPR_N"/>
</dbReference>
<feature type="domain" description="Ketopantoate reductase C-terminal" evidence="13">
    <location>
        <begin position="194"/>
        <end position="315"/>
    </location>
</feature>
<comment type="function">
    <text evidence="1 11">Catalyzes the NADPH-dependent reduction of ketopantoate into pantoic acid.</text>
</comment>
<evidence type="ECO:0000259" key="12">
    <source>
        <dbReference type="Pfam" id="PF02558"/>
    </source>
</evidence>
<keyword evidence="7 11" id="KW-0521">NADP</keyword>
<comment type="catalytic activity">
    <reaction evidence="10 11">
        <text>(R)-pantoate + NADP(+) = 2-dehydropantoate + NADPH + H(+)</text>
        <dbReference type="Rhea" id="RHEA:16233"/>
        <dbReference type="ChEBI" id="CHEBI:11561"/>
        <dbReference type="ChEBI" id="CHEBI:15378"/>
        <dbReference type="ChEBI" id="CHEBI:15980"/>
        <dbReference type="ChEBI" id="CHEBI:57783"/>
        <dbReference type="ChEBI" id="CHEBI:58349"/>
        <dbReference type="EC" id="1.1.1.169"/>
    </reaction>
</comment>
<evidence type="ECO:0000256" key="10">
    <source>
        <dbReference type="ARBA" id="ARBA00048793"/>
    </source>
</evidence>
<sequence length="316" mass="33420">MRIIIVGAGSLGMMYGLRLARGGTGVTFVTRSGEQASLLAEKGGILVENGEDCHVSVNAVSMASCAALGEEELPSEGDWIWLTVKQAQLTEELLAAVSSLCARGAAVLCLQNGIGHLTRIARGLPAGTRIVPAISTEGALRESPGKVRYTGRGSLTFGALRPDMPGAEEEEITQKMLVDVLSVAGISAELSNQMENRIYEKLLINAVINPLTAIYGVKNGELPLHPVRLRLMSALFIESRAILARVGLNEDAGSWEKVLAVCEATAANESSMLRDVQAGRATEIDWINGGIAALAREAELPSPLNDAVAVMVRALH</sequence>
<dbReference type="NCBIfam" id="TIGR00745">
    <property type="entry name" value="apbA_panE"/>
    <property type="match status" value="1"/>
</dbReference>
<dbReference type="Gene3D" id="1.10.1040.10">
    <property type="entry name" value="N-(1-d-carboxylethyl)-l-norvaline Dehydrogenase, domain 2"/>
    <property type="match status" value="1"/>
</dbReference>
<keyword evidence="8 11" id="KW-0560">Oxidoreductase</keyword>
<dbReference type="InterPro" id="IPR013752">
    <property type="entry name" value="KPA_reductase"/>
</dbReference>
<dbReference type="EC" id="1.1.1.169" evidence="4 11"/>
<organism evidence="14 15">
    <name type="scientific">Paenibacillus aurantiacus</name>
    <dbReference type="NCBI Taxonomy" id="1936118"/>
    <lineage>
        <taxon>Bacteria</taxon>
        <taxon>Bacillati</taxon>
        <taxon>Bacillota</taxon>
        <taxon>Bacilli</taxon>
        <taxon>Bacillales</taxon>
        <taxon>Paenibacillaceae</taxon>
        <taxon>Paenibacillus</taxon>
    </lineage>
</organism>
<accession>A0ABV5KJN4</accession>
<dbReference type="PANTHER" id="PTHR43765:SF2">
    <property type="entry name" value="2-DEHYDROPANTOATE 2-REDUCTASE"/>
    <property type="match status" value="1"/>
</dbReference>
<dbReference type="InterPro" id="IPR036291">
    <property type="entry name" value="NAD(P)-bd_dom_sf"/>
</dbReference>
<keyword evidence="6 11" id="KW-0566">Pantothenate biosynthesis</keyword>
<evidence type="ECO:0000256" key="3">
    <source>
        <dbReference type="ARBA" id="ARBA00007870"/>
    </source>
</evidence>
<dbReference type="InterPro" id="IPR008927">
    <property type="entry name" value="6-PGluconate_DH-like_C_sf"/>
</dbReference>
<gene>
    <name evidence="14" type="ORF">ACFFSY_05825</name>
</gene>
<evidence type="ECO:0000256" key="11">
    <source>
        <dbReference type="RuleBase" id="RU362068"/>
    </source>
</evidence>
<evidence type="ECO:0000256" key="5">
    <source>
        <dbReference type="ARBA" id="ARBA00019465"/>
    </source>
</evidence>
<dbReference type="Pfam" id="PF02558">
    <property type="entry name" value="ApbA"/>
    <property type="match status" value="1"/>
</dbReference>
<dbReference type="Proteomes" id="UP001589747">
    <property type="component" value="Unassembled WGS sequence"/>
</dbReference>
<dbReference type="PANTHER" id="PTHR43765">
    <property type="entry name" value="2-DEHYDROPANTOATE 2-REDUCTASE-RELATED"/>
    <property type="match status" value="1"/>
</dbReference>
<evidence type="ECO:0000256" key="1">
    <source>
        <dbReference type="ARBA" id="ARBA00002919"/>
    </source>
</evidence>
<dbReference type="InterPro" id="IPR050838">
    <property type="entry name" value="Ketopantoate_reductase"/>
</dbReference>
<dbReference type="InterPro" id="IPR013328">
    <property type="entry name" value="6PGD_dom2"/>
</dbReference>
<proteinExistence type="inferred from homology"/>
<comment type="similarity">
    <text evidence="3 11">Belongs to the ketopantoate reductase family.</text>
</comment>
<evidence type="ECO:0000256" key="9">
    <source>
        <dbReference type="ARBA" id="ARBA00032024"/>
    </source>
</evidence>
<evidence type="ECO:0000259" key="13">
    <source>
        <dbReference type="Pfam" id="PF08546"/>
    </source>
</evidence>
<dbReference type="SUPFAM" id="SSF48179">
    <property type="entry name" value="6-phosphogluconate dehydrogenase C-terminal domain-like"/>
    <property type="match status" value="1"/>
</dbReference>
<comment type="pathway">
    <text evidence="2 11">Cofactor biosynthesis; (R)-pantothenate biosynthesis; (R)-pantoate from 3-methyl-2-oxobutanoate: step 2/2.</text>
</comment>
<name>A0ABV5KJN4_9BACL</name>
<evidence type="ECO:0000256" key="7">
    <source>
        <dbReference type="ARBA" id="ARBA00022857"/>
    </source>
</evidence>
<dbReference type="Pfam" id="PF08546">
    <property type="entry name" value="ApbA_C"/>
    <property type="match status" value="1"/>
</dbReference>
<feature type="domain" description="Ketopantoate reductase N-terminal" evidence="12">
    <location>
        <begin position="3"/>
        <end position="161"/>
    </location>
</feature>
<dbReference type="SUPFAM" id="SSF51735">
    <property type="entry name" value="NAD(P)-binding Rossmann-fold domains"/>
    <property type="match status" value="1"/>
</dbReference>
<keyword evidence="15" id="KW-1185">Reference proteome</keyword>
<dbReference type="InterPro" id="IPR003710">
    <property type="entry name" value="ApbA"/>
</dbReference>
<dbReference type="EMBL" id="JBHMDO010000010">
    <property type="protein sequence ID" value="MFB9325437.1"/>
    <property type="molecule type" value="Genomic_DNA"/>
</dbReference>
<evidence type="ECO:0000256" key="4">
    <source>
        <dbReference type="ARBA" id="ARBA00013014"/>
    </source>
</evidence>
<dbReference type="RefSeq" id="WP_377491251.1">
    <property type="nucleotide sequence ID" value="NZ_JBHMDO010000010.1"/>
</dbReference>
<dbReference type="Gene3D" id="3.40.50.720">
    <property type="entry name" value="NAD(P)-binding Rossmann-like Domain"/>
    <property type="match status" value="1"/>
</dbReference>
<comment type="caution">
    <text evidence="14">The sequence shown here is derived from an EMBL/GenBank/DDBJ whole genome shotgun (WGS) entry which is preliminary data.</text>
</comment>